<proteinExistence type="inferred from homology"/>
<sequence>MAKQKKTNAMRMLDQAKVEYEIRTFPVSDAHIEGHEVAALIQAETDTVYKILVLENDDHAHFVFVIPVNAHLDMKAAAAAVNEKKLHLMPLDDLKKVTGYIRGGCSPIGMKTHFPTTIHTAVLACETVFVSAGQRGVQMGIAPEDLIRMSQAQTVDVIQ</sequence>
<protein>
    <recommendedName>
        <fullName evidence="4">Cys-tRNA(Pro)/Cys-tRNA(Cys) deacylase</fullName>
        <ecNumber evidence="4">4.2.-.-</ecNumber>
    </recommendedName>
</protein>
<accession>A0A7Z7QQY5</accession>
<reference evidence="6 9" key="3">
    <citation type="submission" date="2020-11" db="EMBL/GenBank/DDBJ databases">
        <authorList>
            <consortium name="Pathogen Informatics"/>
        </authorList>
    </citation>
    <scope>NUCLEOTIDE SEQUENCE [LARGE SCALE GENOMIC DNA]</scope>
    <source>
        <strain evidence="6 9">NCTC12218</strain>
    </source>
</reference>
<evidence type="ECO:0000256" key="2">
    <source>
        <dbReference type="ARBA" id="ARBA00022917"/>
    </source>
</evidence>
<evidence type="ECO:0000313" key="7">
    <source>
        <dbReference type="EMBL" id="NHA34794.1"/>
    </source>
</evidence>
<evidence type="ECO:0000313" key="6">
    <source>
        <dbReference type="EMBL" id="CAD7360483.1"/>
    </source>
</evidence>
<dbReference type="PANTHER" id="PTHR30411:SF0">
    <property type="entry name" value="CYS-TRNA(PRO)_CYS-TRNA(CYS) DEACYLASE YBAK"/>
    <property type="match status" value="1"/>
</dbReference>
<evidence type="ECO:0000313" key="9">
    <source>
        <dbReference type="Proteomes" id="UP000264146"/>
    </source>
</evidence>
<comment type="similarity">
    <text evidence="1 4">Belongs to the prolyl-tRNA editing family. YbaK/EbsC subfamily.</text>
</comment>
<dbReference type="InterPro" id="IPR007214">
    <property type="entry name" value="YbaK/aa-tRNA-synth-assoc-dom"/>
</dbReference>
<dbReference type="Proteomes" id="UP000572988">
    <property type="component" value="Unassembled WGS sequence"/>
</dbReference>
<dbReference type="InterPro" id="IPR036754">
    <property type="entry name" value="YbaK/aa-tRNA-synt-asso_dom_sf"/>
</dbReference>
<evidence type="ECO:0000259" key="5">
    <source>
        <dbReference type="Pfam" id="PF04073"/>
    </source>
</evidence>
<keyword evidence="3 4" id="KW-0456">Lyase</keyword>
<dbReference type="PIRSF" id="PIRSF006181">
    <property type="entry name" value="EbsC_YbaK"/>
    <property type="match status" value="1"/>
</dbReference>
<dbReference type="GO" id="GO:0016829">
    <property type="term" value="F:lyase activity"/>
    <property type="evidence" value="ECO:0007669"/>
    <property type="project" value="UniProtKB-KW"/>
</dbReference>
<gene>
    <name evidence="8" type="primary">ybaK_1</name>
    <name evidence="7" type="ORF">C1O36_09965</name>
    <name evidence="8" type="ORF">NCTC12218_02159</name>
</gene>
<evidence type="ECO:0000256" key="4">
    <source>
        <dbReference type="PIRNR" id="PIRNR006181"/>
    </source>
</evidence>
<dbReference type="AlphaFoldDB" id="A0A7Z7QQY5"/>
<dbReference type="Proteomes" id="UP000264146">
    <property type="component" value="Chromosome"/>
</dbReference>
<dbReference type="GeneID" id="93790801"/>
<name>A0A7Z7QQY5_STASC</name>
<feature type="domain" description="YbaK/aminoacyl-tRNA synthetase-associated" evidence="5">
    <location>
        <begin position="36"/>
        <end position="148"/>
    </location>
</feature>
<dbReference type="GO" id="GO:0006412">
    <property type="term" value="P:translation"/>
    <property type="evidence" value="ECO:0007669"/>
    <property type="project" value="UniProtKB-KW"/>
</dbReference>
<reference evidence="7 10" key="1">
    <citation type="submission" date="2018-01" db="EMBL/GenBank/DDBJ databases">
        <title>Complete genome sequence of Staphylococcus Scheliferi isolated from human.</title>
        <authorList>
            <person name="Abouelkhair M.A."/>
            <person name="Bemis D.A."/>
            <person name="Kania S.A."/>
        </authorList>
    </citation>
    <scope>NUCLEOTIDE SEQUENCE [LARGE SCALE GENOMIC DNA]</scope>
    <source>
        <strain evidence="7 10">ATCC 43808</strain>
    </source>
</reference>
<dbReference type="NCBIfam" id="TIGR00011">
    <property type="entry name" value="YbaK_EbsC"/>
    <property type="match status" value="1"/>
</dbReference>
<evidence type="ECO:0000313" key="8">
    <source>
        <dbReference type="EMBL" id="SUM90056.1"/>
    </source>
</evidence>
<dbReference type="SUPFAM" id="SSF55826">
    <property type="entry name" value="YbaK/ProRS associated domain"/>
    <property type="match status" value="1"/>
</dbReference>
<dbReference type="InterPro" id="IPR004369">
    <property type="entry name" value="Prolyl-tRNA_editing_YbaK/EbsC"/>
</dbReference>
<dbReference type="EMBL" id="LR962863">
    <property type="protein sequence ID" value="CAD7360483.1"/>
    <property type="molecule type" value="Genomic_DNA"/>
</dbReference>
<evidence type="ECO:0000256" key="3">
    <source>
        <dbReference type="ARBA" id="ARBA00023239"/>
    </source>
</evidence>
<dbReference type="Pfam" id="PF04073">
    <property type="entry name" value="tRNA_edit"/>
    <property type="match status" value="1"/>
</dbReference>
<evidence type="ECO:0000256" key="1">
    <source>
        <dbReference type="ARBA" id="ARBA00009798"/>
    </source>
</evidence>
<dbReference type="CDD" id="cd00002">
    <property type="entry name" value="YbaK_deacylase"/>
    <property type="match status" value="1"/>
</dbReference>
<dbReference type="GO" id="GO:0002161">
    <property type="term" value="F:aminoacyl-tRNA deacylase activity"/>
    <property type="evidence" value="ECO:0007669"/>
    <property type="project" value="InterPro"/>
</dbReference>
<dbReference type="RefSeq" id="WP_016424454.1">
    <property type="nucleotide sequence ID" value="NZ_CABKRV010000001.1"/>
</dbReference>
<reference evidence="8" key="2">
    <citation type="submission" date="2018-06" db="EMBL/GenBank/DDBJ databases">
        <authorList>
            <consortium name="Pathogen Informatics"/>
            <person name="Doyle S."/>
        </authorList>
    </citation>
    <scope>NUCLEOTIDE SEQUENCE [LARGE SCALE GENOMIC DNA]</scope>
    <source>
        <strain evidence="8">NCTC12218</strain>
    </source>
</reference>
<dbReference type="EC" id="4.2.-.-" evidence="4"/>
<dbReference type="EMBL" id="UHEF01000001">
    <property type="protein sequence ID" value="SUM90056.1"/>
    <property type="molecule type" value="Genomic_DNA"/>
</dbReference>
<keyword evidence="10" id="KW-1185">Reference proteome</keyword>
<dbReference type="EMBL" id="POVK01000037">
    <property type="protein sequence ID" value="NHA34794.1"/>
    <property type="molecule type" value="Genomic_DNA"/>
</dbReference>
<evidence type="ECO:0000313" key="10">
    <source>
        <dbReference type="Proteomes" id="UP000572988"/>
    </source>
</evidence>
<keyword evidence="2 4" id="KW-0648">Protein biosynthesis</keyword>
<dbReference type="Gene3D" id="3.90.960.10">
    <property type="entry name" value="YbaK/aminoacyl-tRNA synthetase-associated domain"/>
    <property type="match status" value="1"/>
</dbReference>
<dbReference type="PANTHER" id="PTHR30411">
    <property type="entry name" value="CYTOPLASMIC PROTEIN"/>
    <property type="match status" value="1"/>
</dbReference>
<organism evidence="8">
    <name type="scientific">Staphylococcus schleiferi</name>
    <dbReference type="NCBI Taxonomy" id="1295"/>
    <lineage>
        <taxon>Bacteria</taxon>
        <taxon>Bacillati</taxon>
        <taxon>Bacillota</taxon>
        <taxon>Bacilli</taxon>
        <taxon>Bacillales</taxon>
        <taxon>Staphylococcaceae</taxon>
        <taxon>Staphylococcus</taxon>
    </lineage>
</organism>